<keyword evidence="2" id="KW-1185">Reference proteome</keyword>
<proteinExistence type="predicted"/>
<sequence length="62" mass="7014">MADTPTYTLEQLQELIPLSSLEELKLITEIVKTEKALFSTMTMSKILLAISKRTLYLGRNIA</sequence>
<evidence type="ECO:0000313" key="2">
    <source>
        <dbReference type="Proteomes" id="UP000321513"/>
    </source>
</evidence>
<gene>
    <name evidence="1" type="ORF">SAE01_40350</name>
</gene>
<accession>A0A512BHS9</accession>
<dbReference type="RefSeq" id="WP_147205646.1">
    <property type="nucleotide sequence ID" value="NZ_BJYT01000024.1"/>
</dbReference>
<reference evidence="1 2" key="1">
    <citation type="submission" date="2019-07" db="EMBL/GenBank/DDBJ databases">
        <title>Whole genome shotgun sequence of Segetibacter aerophilus NBRC 106135.</title>
        <authorList>
            <person name="Hosoyama A."/>
            <person name="Uohara A."/>
            <person name="Ohji S."/>
            <person name="Ichikawa N."/>
        </authorList>
    </citation>
    <scope>NUCLEOTIDE SEQUENCE [LARGE SCALE GENOMIC DNA]</scope>
    <source>
        <strain evidence="1 2">NBRC 106135</strain>
    </source>
</reference>
<dbReference type="EMBL" id="BJYT01000024">
    <property type="protein sequence ID" value="GEO11539.1"/>
    <property type="molecule type" value="Genomic_DNA"/>
</dbReference>
<name>A0A512BHS9_9BACT</name>
<dbReference type="Proteomes" id="UP000321513">
    <property type="component" value="Unassembled WGS sequence"/>
</dbReference>
<dbReference type="AlphaFoldDB" id="A0A512BHS9"/>
<comment type="caution">
    <text evidence="1">The sequence shown here is derived from an EMBL/GenBank/DDBJ whole genome shotgun (WGS) entry which is preliminary data.</text>
</comment>
<evidence type="ECO:0000313" key="1">
    <source>
        <dbReference type="EMBL" id="GEO11539.1"/>
    </source>
</evidence>
<organism evidence="1 2">
    <name type="scientific">Segetibacter aerophilus</name>
    <dbReference type="NCBI Taxonomy" id="670293"/>
    <lineage>
        <taxon>Bacteria</taxon>
        <taxon>Pseudomonadati</taxon>
        <taxon>Bacteroidota</taxon>
        <taxon>Chitinophagia</taxon>
        <taxon>Chitinophagales</taxon>
        <taxon>Chitinophagaceae</taxon>
        <taxon>Segetibacter</taxon>
    </lineage>
</organism>
<protein>
    <submittedName>
        <fullName evidence="1">Uncharacterized protein</fullName>
    </submittedName>
</protein>